<sequence>MVSVASLPHWEELALRVLGFLAPPDLGCAAAAAADWRGAAEHDEVWCKICRRRWESRCCTAFTGEGLRRLRRGEPPPGPDGEDRRAASWHWAYRTAEESAGVITVRDICGDFDGFPRVWAIHRCPPPFLGKQEAVFRRDGQRELHCVGQRGWHTWIGWHPAFLQSEARGGHLRGAALRRGLEAGTASLRPRGVLLRVSGPAGRRRLGGVGRQHAATPAVTCAFVC</sequence>
<evidence type="ECO:0008006" key="2">
    <source>
        <dbReference type="Google" id="ProtNLM"/>
    </source>
</evidence>
<dbReference type="InterPro" id="IPR036047">
    <property type="entry name" value="F-box-like_dom_sf"/>
</dbReference>
<protein>
    <recommendedName>
        <fullName evidence="2">F-box domain-containing protein</fullName>
    </recommendedName>
</protein>
<evidence type="ECO:0000313" key="1">
    <source>
        <dbReference type="EMBL" id="CAE4594325.1"/>
    </source>
</evidence>
<name>A0A7S4QUG5_9DINO</name>
<reference evidence="1" key="1">
    <citation type="submission" date="2021-01" db="EMBL/GenBank/DDBJ databases">
        <authorList>
            <person name="Corre E."/>
            <person name="Pelletier E."/>
            <person name="Niang G."/>
            <person name="Scheremetjew M."/>
            <person name="Finn R."/>
            <person name="Kale V."/>
            <person name="Holt S."/>
            <person name="Cochrane G."/>
            <person name="Meng A."/>
            <person name="Brown T."/>
            <person name="Cohen L."/>
        </authorList>
    </citation>
    <scope>NUCLEOTIDE SEQUENCE</scope>
    <source>
        <strain evidence="1">CCMP3105</strain>
    </source>
</reference>
<proteinExistence type="predicted"/>
<dbReference type="Gene3D" id="1.20.1280.50">
    <property type="match status" value="1"/>
</dbReference>
<dbReference type="SUPFAM" id="SSF81383">
    <property type="entry name" value="F-box domain"/>
    <property type="match status" value="1"/>
</dbReference>
<gene>
    <name evidence="1" type="ORF">AMON00008_LOCUS25848</name>
</gene>
<organism evidence="1">
    <name type="scientific">Alexandrium monilatum</name>
    <dbReference type="NCBI Taxonomy" id="311494"/>
    <lineage>
        <taxon>Eukaryota</taxon>
        <taxon>Sar</taxon>
        <taxon>Alveolata</taxon>
        <taxon>Dinophyceae</taxon>
        <taxon>Gonyaulacales</taxon>
        <taxon>Pyrocystaceae</taxon>
        <taxon>Alexandrium</taxon>
    </lineage>
</organism>
<dbReference type="EMBL" id="HBNR01037470">
    <property type="protein sequence ID" value="CAE4594325.1"/>
    <property type="molecule type" value="Transcribed_RNA"/>
</dbReference>
<accession>A0A7S4QUG5</accession>
<dbReference type="AlphaFoldDB" id="A0A7S4QUG5"/>